<dbReference type="eggNOG" id="KOG2275">
    <property type="taxonomic scope" value="Eukaryota"/>
</dbReference>
<dbReference type="OrthoDB" id="10059875at2759"/>
<proteinExistence type="predicted"/>
<evidence type="ECO:0000259" key="1">
    <source>
        <dbReference type="Pfam" id="PF00291"/>
    </source>
</evidence>
<dbReference type="HOGENOM" id="CLU_021802_8_4_1"/>
<feature type="domain" description="Tryptophan synthase beta chain-like PALP" evidence="1">
    <location>
        <begin position="33"/>
        <end position="268"/>
    </location>
</feature>
<dbReference type="Proteomes" id="UP000016923">
    <property type="component" value="Unassembled WGS sequence"/>
</dbReference>
<sequence length="467" mass="49396">MAPLIAPHVPNPLTDPVVSPAAAAVTAFHRQLPHYAATPLRSLPALAAEIGVGQLYLKDESDRFGLPSFKILGASWAVHCALARAIGLPQSVSLAKLADAVRAWNADTESIAKGEKKELRILGTTEGNWGRAVARMAQYVGQVPCRLYVPTFMLPATQEILRLEGAEVHVLQGKNYDDCVAYVQAEAEREGSILILDVGFDGYEDVPQWVVEGYETMLVETDEQVLEATGGHVASHVVVPVGVGSIAQAVTQHYKGKSPNLYKKISKVITGSTRTIGAGGATTTNAPTTSHAEALWDGKHGIKPEQQTVVMAVEADTAACLRASLAVGRRVTVATADTIMCGLNCGTLSKTAWPILQRGIDYSVAVSDRQAHAAVQHLLHGSSNPRNSINKMKTTRRTTNSDNLGGDSMADDAGCSGGVAAGPCGAATLAGLRQVCSDARDVMKLDGDSIVVLFCTEGPRPYEVPFV</sequence>
<dbReference type="CDD" id="cd00640">
    <property type="entry name" value="Trp-synth-beta_II"/>
    <property type="match status" value="1"/>
</dbReference>
<protein>
    <submittedName>
        <fullName evidence="2">Acetylornithine deacetylase</fullName>
    </submittedName>
</protein>
<name>S3D7Y0_OPHP1</name>
<dbReference type="STRING" id="1262450.S3D7Y0"/>
<feature type="domain" description="Tryptophan synthase beta chain-like PALP" evidence="1">
    <location>
        <begin position="303"/>
        <end position="379"/>
    </location>
</feature>
<dbReference type="InterPro" id="IPR001926">
    <property type="entry name" value="TrpB-like_PALP"/>
</dbReference>
<dbReference type="OMA" id="IQDTAWE"/>
<organism evidence="2 3">
    <name type="scientific">Ophiostoma piceae (strain UAMH 11346)</name>
    <name type="common">Sap stain fungus</name>
    <dbReference type="NCBI Taxonomy" id="1262450"/>
    <lineage>
        <taxon>Eukaryota</taxon>
        <taxon>Fungi</taxon>
        <taxon>Dikarya</taxon>
        <taxon>Ascomycota</taxon>
        <taxon>Pezizomycotina</taxon>
        <taxon>Sordariomycetes</taxon>
        <taxon>Sordariomycetidae</taxon>
        <taxon>Ophiostomatales</taxon>
        <taxon>Ophiostomataceae</taxon>
        <taxon>Ophiostoma</taxon>
    </lineage>
</organism>
<dbReference type="AlphaFoldDB" id="S3D7Y0"/>
<dbReference type="Gene3D" id="3.40.50.1100">
    <property type="match status" value="2"/>
</dbReference>
<dbReference type="PANTHER" id="PTHR42937">
    <property type="match status" value="1"/>
</dbReference>
<dbReference type="PANTHER" id="PTHR42937:SF1">
    <property type="entry name" value="DIAMINOPROPIONATE AMMONIA-LYASE"/>
    <property type="match status" value="1"/>
</dbReference>
<dbReference type="EMBL" id="KE148147">
    <property type="protein sequence ID" value="EPE09540.1"/>
    <property type="molecule type" value="Genomic_DNA"/>
</dbReference>
<keyword evidence="3" id="KW-1185">Reference proteome</keyword>
<dbReference type="Pfam" id="PF00291">
    <property type="entry name" value="PALP"/>
    <property type="match status" value="2"/>
</dbReference>
<evidence type="ECO:0000313" key="2">
    <source>
        <dbReference type="EMBL" id="EPE09540.1"/>
    </source>
</evidence>
<dbReference type="InterPro" id="IPR036052">
    <property type="entry name" value="TrpB-like_PALP_sf"/>
</dbReference>
<dbReference type="VEuPathDB" id="FungiDB:F503_07316"/>
<reference evidence="2 3" key="1">
    <citation type="journal article" date="2013" name="BMC Genomics">
        <title>The genome and transcriptome of the pine saprophyte Ophiostoma piceae, and a comparison with the bark beetle-associated pine pathogen Grosmannia clavigera.</title>
        <authorList>
            <person name="Haridas S."/>
            <person name="Wang Y."/>
            <person name="Lim L."/>
            <person name="Massoumi Alamouti S."/>
            <person name="Jackman S."/>
            <person name="Docking R."/>
            <person name="Robertson G."/>
            <person name="Birol I."/>
            <person name="Bohlmann J."/>
            <person name="Breuil C."/>
        </authorList>
    </citation>
    <scope>NUCLEOTIDE SEQUENCE [LARGE SCALE GENOMIC DNA]</scope>
    <source>
        <strain evidence="2 3">UAMH 11346</strain>
    </source>
</reference>
<dbReference type="SUPFAM" id="SSF53686">
    <property type="entry name" value="Tryptophan synthase beta subunit-like PLP-dependent enzymes"/>
    <property type="match status" value="1"/>
</dbReference>
<accession>S3D7Y0</accession>
<gene>
    <name evidence="2" type="ORF">F503_07316</name>
</gene>
<evidence type="ECO:0000313" key="3">
    <source>
        <dbReference type="Proteomes" id="UP000016923"/>
    </source>
</evidence>